<gene>
    <name evidence="1" type="ORF">NUW54_g11617</name>
</gene>
<sequence length="535" mass="58901">MTTLSRASESFNRFLRLGIPSGRTQAVSSSLTGARTCLRIPPLSVTTQPRLDENPRRTYAKSTSTPDQTLFDFRSKHGCLTAGVDDIFAHFAEKAKAATLPSFEDLEAAAKRLYRAYCTQHAAERALEDVHDLDTDAEHPKRSAWKAAVPLGSPWKATGSTPQPDTSTSTQREQAGQPSTPMPPCTSAPSSAKNASKTARERFEGDRSLANTISFMIDALALEEFHYAVAEGDVGRVYEVIKVMVFTFAGSPHSKYTSYLLEFICTLELESSQELRNAVLQSTLINLSGDAGRFSPADLIQEYFNRLLQAIAERKGAEYNNHFLRNVVSRNLHHLARLCNDLKSGIGLTARSGRHAAPHLRSELRILLEEFKLTEVHRRRPGRSYIDGDALARGTDFRRGLSNLRAGRLERWIRESTYMRGSSARASGTRGSDDSGDSEIQDQDDADEAATEDAAAANAGLEDDVPPSIPVLPSFIIQDGVLVSRPLNILGDAEDILQDLSRYGHVEHGRSSTMPGEHAEEEGMSSEEEGYWDDD</sequence>
<keyword evidence="2" id="KW-1185">Reference proteome</keyword>
<accession>A0ACC1NAZ3</accession>
<reference evidence="1" key="1">
    <citation type="submission" date="2022-08" db="EMBL/GenBank/DDBJ databases">
        <title>Genome Sequence of Pycnoporus sanguineus.</title>
        <authorList>
            <person name="Buettner E."/>
        </authorList>
    </citation>
    <scope>NUCLEOTIDE SEQUENCE</scope>
    <source>
        <strain evidence="1">CG-C14</strain>
    </source>
</reference>
<dbReference type="EMBL" id="JANSHE010004602">
    <property type="protein sequence ID" value="KAJ2976135.1"/>
    <property type="molecule type" value="Genomic_DNA"/>
</dbReference>
<comment type="caution">
    <text evidence="1">The sequence shown here is derived from an EMBL/GenBank/DDBJ whole genome shotgun (WGS) entry which is preliminary data.</text>
</comment>
<evidence type="ECO:0000313" key="2">
    <source>
        <dbReference type="Proteomes" id="UP001144978"/>
    </source>
</evidence>
<proteinExistence type="predicted"/>
<protein>
    <submittedName>
        <fullName evidence="1">Uncharacterized protein</fullName>
    </submittedName>
</protein>
<organism evidence="1 2">
    <name type="scientific">Trametes sanguinea</name>
    <dbReference type="NCBI Taxonomy" id="158606"/>
    <lineage>
        <taxon>Eukaryota</taxon>
        <taxon>Fungi</taxon>
        <taxon>Dikarya</taxon>
        <taxon>Basidiomycota</taxon>
        <taxon>Agaricomycotina</taxon>
        <taxon>Agaricomycetes</taxon>
        <taxon>Polyporales</taxon>
        <taxon>Polyporaceae</taxon>
        <taxon>Trametes</taxon>
    </lineage>
</organism>
<dbReference type="Proteomes" id="UP001144978">
    <property type="component" value="Unassembled WGS sequence"/>
</dbReference>
<evidence type="ECO:0000313" key="1">
    <source>
        <dbReference type="EMBL" id="KAJ2976135.1"/>
    </source>
</evidence>
<name>A0ACC1NAZ3_9APHY</name>